<comment type="caution">
    <text evidence="1">The sequence shown here is derived from an EMBL/GenBank/DDBJ whole genome shotgun (WGS) entry which is preliminary data.</text>
</comment>
<accession>W4LEQ6</accession>
<organism evidence="1 2">
    <name type="scientific">Candidatus Entotheonella gemina</name>
    <dbReference type="NCBI Taxonomy" id="1429439"/>
    <lineage>
        <taxon>Bacteria</taxon>
        <taxon>Pseudomonadati</taxon>
        <taxon>Nitrospinota/Tectimicrobiota group</taxon>
        <taxon>Candidatus Tectimicrobiota</taxon>
        <taxon>Candidatus Entotheonellia</taxon>
        <taxon>Candidatus Entotheonellales</taxon>
        <taxon>Candidatus Entotheonellaceae</taxon>
        <taxon>Candidatus Entotheonella</taxon>
    </lineage>
</organism>
<dbReference type="EMBL" id="AZHX01002268">
    <property type="protein sequence ID" value="ETW95796.1"/>
    <property type="molecule type" value="Genomic_DNA"/>
</dbReference>
<dbReference type="Proteomes" id="UP000019140">
    <property type="component" value="Unassembled WGS sequence"/>
</dbReference>
<gene>
    <name evidence="1" type="ORF">ETSY2_47555</name>
</gene>
<keyword evidence="2" id="KW-1185">Reference proteome</keyword>
<protein>
    <submittedName>
        <fullName evidence="1">Uncharacterized protein</fullName>
    </submittedName>
</protein>
<dbReference type="AlphaFoldDB" id="W4LEQ6"/>
<evidence type="ECO:0000313" key="1">
    <source>
        <dbReference type="EMBL" id="ETW95796.1"/>
    </source>
</evidence>
<proteinExistence type="predicted"/>
<evidence type="ECO:0000313" key="2">
    <source>
        <dbReference type="Proteomes" id="UP000019140"/>
    </source>
</evidence>
<sequence>MDRYTVIDMMQIVNMQYLTILKRIFILLDKNYSYLYTPY</sequence>
<name>W4LEQ6_9BACT</name>
<reference evidence="1 2" key="1">
    <citation type="journal article" date="2014" name="Nature">
        <title>An environmental bacterial taxon with a large and distinct metabolic repertoire.</title>
        <authorList>
            <person name="Wilson M.C."/>
            <person name="Mori T."/>
            <person name="Ruckert C."/>
            <person name="Uria A.R."/>
            <person name="Helf M.J."/>
            <person name="Takada K."/>
            <person name="Gernert C."/>
            <person name="Steffens U.A."/>
            <person name="Heycke N."/>
            <person name="Schmitt S."/>
            <person name="Rinke C."/>
            <person name="Helfrich E.J."/>
            <person name="Brachmann A.O."/>
            <person name="Gurgui C."/>
            <person name="Wakimoto T."/>
            <person name="Kracht M."/>
            <person name="Crusemann M."/>
            <person name="Hentschel U."/>
            <person name="Abe I."/>
            <person name="Matsunaga S."/>
            <person name="Kalinowski J."/>
            <person name="Takeyama H."/>
            <person name="Piel J."/>
        </authorList>
    </citation>
    <scope>NUCLEOTIDE SEQUENCE [LARGE SCALE GENOMIC DNA]</scope>
    <source>
        <strain evidence="2">TSY2</strain>
    </source>
</reference>
<dbReference type="HOGENOM" id="CLU_3306505_0_0_7"/>